<reference evidence="2 3" key="1">
    <citation type="journal article" date="2021" name="Commun. Biol.">
        <title>The genome of Shorea leprosula (Dipterocarpaceae) highlights the ecological relevance of drought in aseasonal tropical rainforests.</title>
        <authorList>
            <person name="Ng K.K.S."/>
            <person name="Kobayashi M.J."/>
            <person name="Fawcett J.A."/>
            <person name="Hatakeyama M."/>
            <person name="Paape T."/>
            <person name="Ng C.H."/>
            <person name="Ang C.C."/>
            <person name="Tnah L.H."/>
            <person name="Lee C.T."/>
            <person name="Nishiyama T."/>
            <person name="Sese J."/>
            <person name="O'Brien M.J."/>
            <person name="Copetti D."/>
            <person name="Mohd Noor M.I."/>
            <person name="Ong R.C."/>
            <person name="Putra M."/>
            <person name="Sireger I.Z."/>
            <person name="Indrioko S."/>
            <person name="Kosugi Y."/>
            <person name="Izuno A."/>
            <person name="Isagi Y."/>
            <person name="Lee S.L."/>
            <person name="Shimizu K.K."/>
        </authorList>
    </citation>
    <scope>NUCLEOTIDE SEQUENCE [LARGE SCALE GENOMIC DNA]</scope>
    <source>
        <strain evidence="2">214</strain>
    </source>
</reference>
<dbReference type="Proteomes" id="UP001054252">
    <property type="component" value="Unassembled WGS sequence"/>
</dbReference>
<dbReference type="EMBL" id="BPVZ01000043">
    <property type="protein sequence ID" value="GKV15466.1"/>
    <property type="molecule type" value="Genomic_DNA"/>
</dbReference>
<gene>
    <name evidence="2" type="ORF">SLEP1_g26255</name>
</gene>
<proteinExistence type="predicted"/>
<keyword evidence="1" id="KW-0812">Transmembrane</keyword>
<keyword evidence="1" id="KW-0472">Membrane</keyword>
<keyword evidence="1" id="KW-1133">Transmembrane helix</keyword>
<dbReference type="AlphaFoldDB" id="A0AAV5JSR2"/>
<protein>
    <submittedName>
        <fullName evidence="2">Uncharacterized protein</fullName>
    </submittedName>
</protein>
<keyword evidence="3" id="KW-1185">Reference proteome</keyword>
<evidence type="ECO:0000313" key="3">
    <source>
        <dbReference type="Proteomes" id="UP001054252"/>
    </source>
</evidence>
<comment type="caution">
    <text evidence="2">The sequence shown here is derived from an EMBL/GenBank/DDBJ whole genome shotgun (WGS) entry which is preliminary data.</text>
</comment>
<sequence length="46" mass="5308">MCFGQFVKVGVTVHIGLLFTSGLLFMSWYRSWVLFMDTVHTPRANN</sequence>
<accession>A0AAV5JSR2</accession>
<evidence type="ECO:0000313" key="2">
    <source>
        <dbReference type="EMBL" id="GKV15466.1"/>
    </source>
</evidence>
<name>A0AAV5JSR2_9ROSI</name>
<feature type="transmembrane region" description="Helical" evidence="1">
    <location>
        <begin position="6"/>
        <end position="26"/>
    </location>
</feature>
<evidence type="ECO:0000256" key="1">
    <source>
        <dbReference type="SAM" id="Phobius"/>
    </source>
</evidence>
<organism evidence="2 3">
    <name type="scientific">Rubroshorea leprosula</name>
    <dbReference type="NCBI Taxonomy" id="152421"/>
    <lineage>
        <taxon>Eukaryota</taxon>
        <taxon>Viridiplantae</taxon>
        <taxon>Streptophyta</taxon>
        <taxon>Embryophyta</taxon>
        <taxon>Tracheophyta</taxon>
        <taxon>Spermatophyta</taxon>
        <taxon>Magnoliopsida</taxon>
        <taxon>eudicotyledons</taxon>
        <taxon>Gunneridae</taxon>
        <taxon>Pentapetalae</taxon>
        <taxon>rosids</taxon>
        <taxon>malvids</taxon>
        <taxon>Malvales</taxon>
        <taxon>Dipterocarpaceae</taxon>
        <taxon>Rubroshorea</taxon>
    </lineage>
</organism>